<dbReference type="Pfam" id="PF02423">
    <property type="entry name" value="OCD_Mu_crystall"/>
    <property type="match status" value="1"/>
</dbReference>
<sequence length="330" mass="35266">MRIIDKAQLVEILDRDLAVRLIEEGFIAFSAGKVHVPPVQNFAFTEQNGDCCVKSAWLQGSDTFTVKVSTGFYDNPSKGLESNDGLMLVFSARTGQPLALLQDQGWLTCLRTALAGRVVAHLLAPRKVRAIGVLGSGVQARMQLEQLLPVTDCRRLIAWGRDAGRLADYRRFAEGLGFEVRTTHEARELAESANLIVCTTPSREPLLQREWIQPGTHITAVGADGPGKQELDPALVAAADCIVVDAVGQCSRYGEVSHALEAGLIAPGDLIEIGALLAGQASGRTQDDAITLADLTGVAVQDAQIARCALMSLGASRQGDLLAQFGQNRG</sequence>
<evidence type="ECO:0000313" key="1">
    <source>
        <dbReference type="EMBL" id="AXA27069.1"/>
    </source>
</evidence>
<dbReference type="Gene3D" id="3.40.50.720">
    <property type="entry name" value="NAD(P)-binding Rossmann-like Domain"/>
    <property type="match status" value="1"/>
</dbReference>
<name>A0AAD0LEA3_PSEPU</name>
<dbReference type="InterPro" id="IPR023401">
    <property type="entry name" value="ODC_N"/>
</dbReference>
<dbReference type="PANTHER" id="PTHR13812">
    <property type="entry name" value="KETIMINE REDUCTASE MU-CRYSTALLIN"/>
    <property type="match status" value="1"/>
</dbReference>
<gene>
    <name evidence="1" type="ORF">C1S65_24230</name>
</gene>
<dbReference type="InterPro" id="IPR036291">
    <property type="entry name" value="NAD(P)-bd_dom_sf"/>
</dbReference>
<dbReference type="GO" id="GO:0008473">
    <property type="term" value="F:ornithine cyclodeaminase activity"/>
    <property type="evidence" value="ECO:0007669"/>
    <property type="project" value="UniProtKB-EC"/>
</dbReference>
<evidence type="ECO:0000313" key="2">
    <source>
        <dbReference type="Proteomes" id="UP000251617"/>
    </source>
</evidence>
<dbReference type="RefSeq" id="WP_112899327.1">
    <property type="nucleotide sequence ID" value="NZ_CP030750.1"/>
</dbReference>
<dbReference type="GO" id="GO:0005737">
    <property type="term" value="C:cytoplasm"/>
    <property type="evidence" value="ECO:0007669"/>
    <property type="project" value="TreeGrafter"/>
</dbReference>
<dbReference type="PIRSF" id="PIRSF001439">
    <property type="entry name" value="CryM"/>
    <property type="match status" value="1"/>
</dbReference>
<dbReference type="InterPro" id="IPR003462">
    <property type="entry name" value="ODC_Mu_crystall"/>
</dbReference>
<dbReference type="Gene3D" id="3.30.1780.10">
    <property type="entry name" value="ornithine cyclodeaminase, domain 1"/>
    <property type="match status" value="1"/>
</dbReference>
<organism evidence="1 2">
    <name type="scientific">Pseudomonas putida</name>
    <name type="common">Arthrobacter siderocapsulatus</name>
    <dbReference type="NCBI Taxonomy" id="303"/>
    <lineage>
        <taxon>Bacteria</taxon>
        <taxon>Pseudomonadati</taxon>
        <taxon>Pseudomonadota</taxon>
        <taxon>Gammaproteobacteria</taxon>
        <taxon>Pseudomonadales</taxon>
        <taxon>Pseudomonadaceae</taxon>
        <taxon>Pseudomonas</taxon>
    </lineage>
</organism>
<dbReference type="Proteomes" id="UP000251617">
    <property type="component" value="Chromosome"/>
</dbReference>
<protein>
    <submittedName>
        <fullName evidence="1">Ornithine cyclodeaminase family protein</fullName>
        <ecNumber evidence="1">4.3.1.12</ecNumber>
    </submittedName>
</protein>
<keyword evidence="1" id="KW-0456">Lyase</keyword>
<dbReference type="PANTHER" id="PTHR13812:SF19">
    <property type="entry name" value="KETIMINE REDUCTASE MU-CRYSTALLIN"/>
    <property type="match status" value="1"/>
</dbReference>
<accession>A0AAD0LEA3</accession>
<dbReference type="NCBIfam" id="NF005296">
    <property type="entry name" value="PRK06823.1"/>
    <property type="match status" value="1"/>
</dbReference>
<dbReference type="EMBL" id="CP030750">
    <property type="protein sequence ID" value="AXA27069.1"/>
    <property type="molecule type" value="Genomic_DNA"/>
</dbReference>
<reference evidence="1 2" key="1">
    <citation type="submission" date="2018-06" db="EMBL/GenBank/DDBJ databases">
        <title>The genome of Pseudomonas putida NX-1, a lignin degrader.</title>
        <authorList>
            <person name="Xu Z."/>
        </authorList>
    </citation>
    <scope>NUCLEOTIDE SEQUENCE [LARGE SCALE GENOMIC DNA]</scope>
    <source>
        <strain evidence="1 2">NX-1</strain>
    </source>
</reference>
<dbReference type="AlphaFoldDB" id="A0AAD0LEA3"/>
<dbReference type="EC" id="4.3.1.12" evidence="1"/>
<dbReference type="SUPFAM" id="SSF51735">
    <property type="entry name" value="NAD(P)-binding Rossmann-fold domains"/>
    <property type="match status" value="1"/>
</dbReference>
<proteinExistence type="predicted"/>